<evidence type="ECO:0000256" key="5">
    <source>
        <dbReference type="PROSITE-ProRule" id="PRU00560"/>
    </source>
</evidence>
<gene>
    <name evidence="8" type="ORF">Pka01_41030</name>
</gene>
<evidence type="ECO:0000313" key="8">
    <source>
        <dbReference type="EMBL" id="GIG80976.1"/>
    </source>
</evidence>
<dbReference type="PANTHER" id="PTHR11070:SF45">
    <property type="entry name" value="DNA 3'-5' HELICASE"/>
    <property type="match status" value="1"/>
</dbReference>
<dbReference type="InterPro" id="IPR027417">
    <property type="entry name" value="P-loop_NTPase"/>
</dbReference>
<keyword evidence="4 5" id="KW-0067">ATP-binding</keyword>
<dbReference type="InterPro" id="IPR014016">
    <property type="entry name" value="UvrD-like_ATP-bd"/>
</dbReference>
<comment type="caution">
    <text evidence="8">The sequence shown here is derived from an EMBL/GenBank/DDBJ whole genome shotgun (WGS) entry which is preliminary data.</text>
</comment>
<sequence>MERRQSRTARAEALRGEQSYVSMLYERLDVVRDRTREALRDVLARGGSGTRQAMVEREVTADEHARRLSQLSAVERGLCFGRIDDDRGDTLYIGRIGLRDDEHESKLIDWRAPAARPFYVATPADPGALVRRRHLHLRDRTVTGIDDEVFDLDRMSEADRRTLVGEAALMASLRRGRTGRMGEVVATIQTEQDRVIRSGLHGVLVVQGGPGTGKTVAALHRAAYLLYAHRATLERRGVLVIGPNAMFSRYIGQVLPSLGETEVVLSSVGELHSGVHAVEEDSEPAAVVKGGLRMAAVVEKAVRDRQRVPDGDLEMAVPVRTSLRDGVEVVVEEMTVRMDHASCVRARDRARTLLRPHNLARDAFVRQVLGALARDEATQLDRPVDAEDLRYAAKNLWQYQAVRDALDGLWPELTPEDLIRELLSDEDVLRSAAGPYLSEAELSVLLRERDAPWTVGDVPLLDEAAELLGEDDSPARRRERLAERRRRAEETYAAGVLAINDLGELMEASDVADRHRDDGPTITTADRAVRDRDWAYGHVIVDEAQELSEMTWRTVMRRVPTRSLTVVGDVAQTGSAAGARSWGEMLDRYVEGRWREERLLVNYRTPVEIMDVAADVLSAVAPGQTPPESVRYGEAAPRAVPAAQTDLRHLVESELRGIGEGRLAIVTPDARRAEVAALFPETADPLDATVAVLTVVQCKGLEFDAVVVVDPGAILGQSAKGGQDLYVAITRATRRLTVVYEGELPEMLRRLDGSPGRRLGEGDHAGEARARSEDPAG</sequence>
<keyword evidence="2 5" id="KW-0378">Hydrolase</keyword>
<dbReference type="GO" id="GO:0003677">
    <property type="term" value="F:DNA binding"/>
    <property type="evidence" value="ECO:0007669"/>
    <property type="project" value="InterPro"/>
</dbReference>
<dbReference type="PANTHER" id="PTHR11070">
    <property type="entry name" value="UVRD / RECB / PCRA DNA HELICASE FAMILY MEMBER"/>
    <property type="match status" value="1"/>
</dbReference>
<dbReference type="EMBL" id="BONV01000017">
    <property type="protein sequence ID" value="GIG80976.1"/>
    <property type="molecule type" value="Genomic_DNA"/>
</dbReference>
<dbReference type="PROSITE" id="PS51198">
    <property type="entry name" value="UVRD_HELICASE_ATP_BIND"/>
    <property type="match status" value="1"/>
</dbReference>
<dbReference type="Pfam" id="PF13538">
    <property type="entry name" value="UvrD_C_2"/>
    <property type="match status" value="1"/>
</dbReference>
<evidence type="ECO:0000313" key="9">
    <source>
        <dbReference type="Proteomes" id="UP000630097"/>
    </source>
</evidence>
<dbReference type="GO" id="GO:0005829">
    <property type="term" value="C:cytosol"/>
    <property type="evidence" value="ECO:0007669"/>
    <property type="project" value="TreeGrafter"/>
</dbReference>
<name>A0A8J3PTY7_9ACTN</name>
<dbReference type="RefSeq" id="WP_203884355.1">
    <property type="nucleotide sequence ID" value="NZ_BAABHH010000025.1"/>
</dbReference>
<keyword evidence="9" id="KW-1185">Reference proteome</keyword>
<accession>A0A8J3PTY7</accession>
<evidence type="ECO:0000259" key="7">
    <source>
        <dbReference type="PROSITE" id="PS51198"/>
    </source>
</evidence>
<protein>
    <submittedName>
        <fullName evidence="8">DNA helicase</fullName>
    </submittedName>
</protein>
<feature type="compositionally biased region" description="Basic and acidic residues" evidence="6">
    <location>
        <begin position="758"/>
        <end position="777"/>
    </location>
</feature>
<dbReference type="GO" id="GO:0005524">
    <property type="term" value="F:ATP binding"/>
    <property type="evidence" value="ECO:0007669"/>
    <property type="project" value="UniProtKB-UniRule"/>
</dbReference>
<evidence type="ECO:0000256" key="1">
    <source>
        <dbReference type="ARBA" id="ARBA00022741"/>
    </source>
</evidence>
<feature type="region of interest" description="Disordered" evidence="6">
    <location>
        <begin position="750"/>
        <end position="777"/>
    </location>
</feature>
<feature type="binding site" evidence="5">
    <location>
        <begin position="208"/>
        <end position="215"/>
    </location>
    <ligand>
        <name>ATP</name>
        <dbReference type="ChEBI" id="CHEBI:30616"/>
    </ligand>
</feature>
<dbReference type="SUPFAM" id="SSF52540">
    <property type="entry name" value="P-loop containing nucleoside triphosphate hydrolases"/>
    <property type="match status" value="1"/>
</dbReference>
<dbReference type="GO" id="GO:0000725">
    <property type="term" value="P:recombinational repair"/>
    <property type="evidence" value="ECO:0007669"/>
    <property type="project" value="TreeGrafter"/>
</dbReference>
<dbReference type="AlphaFoldDB" id="A0A8J3PTY7"/>
<reference evidence="8 9" key="1">
    <citation type="submission" date="2021-01" db="EMBL/GenBank/DDBJ databases">
        <title>Whole genome shotgun sequence of Planotetraspora kaengkrachanensis NBRC 104272.</title>
        <authorList>
            <person name="Komaki H."/>
            <person name="Tamura T."/>
        </authorList>
    </citation>
    <scope>NUCLEOTIDE SEQUENCE [LARGE SCALE GENOMIC DNA]</scope>
    <source>
        <strain evidence="8 9">NBRC 104272</strain>
    </source>
</reference>
<evidence type="ECO:0000256" key="3">
    <source>
        <dbReference type="ARBA" id="ARBA00022806"/>
    </source>
</evidence>
<dbReference type="GO" id="GO:0016787">
    <property type="term" value="F:hydrolase activity"/>
    <property type="evidence" value="ECO:0007669"/>
    <property type="project" value="UniProtKB-UniRule"/>
</dbReference>
<evidence type="ECO:0000256" key="4">
    <source>
        <dbReference type="ARBA" id="ARBA00022840"/>
    </source>
</evidence>
<dbReference type="InterPro" id="IPR027785">
    <property type="entry name" value="UvrD-like_helicase_C"/>
</dbReference>
<evidence type="ECO:0000256" key="6">
    <source>
        <dbReference type="SAM" id="MobiDB-lite"/>
    </source>
</evidence>
<proteinExistence type="predicted"/>
<dbReference type="Gene3D" id="3.40.50.300">
    <property type="entry name" value="P-loop containing nucleotide triphosphate hydrolases"/>
    <property type="match status" value="3"/>
</dbReference>
<feature type="domain" description="UvrD-like helicase ATP-binding" evidence="7">
    <location>
        <begin position="187"/>
        <end position="606"/>
    </location>
</feature>
<dbReference type="InterPro" id="IPR000212">
    <property type="entry name" value="DNA_helicase_UvrD/REP"/>
</dbReference>
<keyword evidence="1 5" id="KW-0547">Nucleotide-binding</keyword>
<dbReference type="GO" id="GO:0043138">
    <property type="term" value="F:3'-5' DNA helicase activity"/>
    <property type="evidence" value="ECO:0007669"/>
    <property type="project" value="TreeGrafter"/>
</dbReference>
<keyword evidence="3 5" id="KW-0347">Helicase</keyword>
<organism evidence="8 9">
    <name type="scientific">Planotetraspora kaengkrachanensis</name>
    <dbReference type="NCBI Taxonomy" id="575193"/>
    <lineage>
        <taxon>Bacteria</taxon>
        <taxon>Bacillati</taxon>
        <taxon>Actinomycetota</taxon>
        <taxon>Actinomycetes</taxon>
        <taxon>Streptosporangiales</taxon>
        <taxon>Streptosporangiaceae</taxon>
        <taxon>Planotetraspora</taxon>
    </lineage>
</organism>
<evidence type="ECO:0000256" key="2">
    <source>
        <dbReference type="ARBA" id="ARBA00022801"/>
    </source>
</evidence>
<dbReference type="Proteomes" id="UP000630097">
    <property type="component" value="Unassembled WGS sequence"/>
</dbReference>